<sequence length="166" mass="18645">MKNYLLIIFFLTGIIAGIPIQSFAQQSATALKTRQAFFDLSTGDVYKFTATYVYPMRGPSRNLTPDYTMIFSKDTLNGRLPYFGVATSVNYGSRDCGVNLETNSFTYTQTIDKKGTCVIKYQLKSSNDIMNITFSIYKEGKADLSVNFLQREGISYRGVIEKIALP</sequence>
<protein>
    <submittedName>
        <fullName evidence="1">DUF4251 domain-containing protein</fullName>
    </submittedName>
</protein>
<gene>
    <name evidence="1" type="ORF">F0919_07410</name>
</gene>
<evidence type="ECO:0000313" key="1">
    <source>
        <dbReference type="EMBL" id="KAA5534444.1"/>
    </source>
</evidence>
<dbReference type="InterPro" id="IPR025347">
    <property type="entry name" value="DUF4251"/>
</dbReference>
<evidence type="ECO:0000313" key="2">
    <source>
        <dbReference type="Proteomes" id="UP000323632"/>
    </source>
</evidence>
<dbReference type="Gene3D" id="2.40.128.410">
    <property type="match status" value="1"/>
</dbReference>
<comment type="caution">
    <text evidence="1">The sequence shown here is derived from an EMBL/GenBank/DDBJ whole genome shotgun (WGS) entry which is preliminary data.</text>
</comment>
<dbReference type="EMBL" id="VWSH01000002">
    <property type="protein sequence ID" value="KAA5534444.1"/>
    <property type="molecule type" value="Genomic_DNA"/>
</dbReference>
<keyword evidence="2" id="KW-1185">Reference proteome</keyword>
<dbReference type="RefSeq" id="WP_150032125.1">
    <property type="nucleotide sequence ID" value="NZ_VWSH01000002.1"/>
</dbReference>
<proteinExistence type="predicted"/>
<dbReference type="AlphaFoldDB" id="A0A5M6CGW6"/>
<dbReference type="Proteomes" id="UP000323632">
    <property type="component" value="Unassembled WGS sequence"/>
</dbReference>
<name>A0A5M6CGW6_9BACT</name>
<accession>A0A5M6CGW6</accession>
<dbReference type="Pfam" id="PF14059">
    <property type="entry name" value="DUF4251"/>
    <property type="match status" value="1"/>
</dbReference>
<reference evidence="1 2" key="1">
    <citation type="submission" date="2019-09" db="EMBL/GenBank/DDBJ databases">
        <title>Genome sequence and assembly of Taibaiella sp.</title>
        <authorList>
            <person name="Chhetri G."/>
        </authorList>
    </citation>
    <scope>NUCLEOTIDE SEQUENCE [LARGE SCALE GENOMIC DNA]</scope>
    <source>
        <strain evidence="1 2">KVB11</strain>
    </source>
</reference>
<organism evidence="1 2">
    <name type="scientific">Taibaiella lutea</name>
    <dbReference type="NCBI Taxonomy" id="2608001"/>
    <lineage>
        <taxon>Bacteria</taxon>
        <taxon>Pseudomonadati</taxon>
        <taxon>Bacteroidota</taxon>
        <taxon>Chitinophagia</taxon>
        <taxon>Chitinophagales</taxon>
        <taxon>Chitinophagaceae</taxon>
        <taxon>Taibaiella</taxon>
    </lineage>
</organism>